<evidence type="ECO:0000256" key="1">
    <source>
        <dbReference type="SAM" id="MobiDB-lite"/>
    </source>
</evidence>
<evidence type="ECO:0000313" key="3">
    <source>
        <dbReference type="Proteomes" id="UP000540423"/>
    </source>
</evidence>
<reference evidence="2 3" key="1">
    <citation type="submission" date="2020-08" db="EMBL/GenBank/DDBJ databases">
        <title>Genomic Encyclopedia of Type Strains, Phase IV (KMG-IV): sequencing the most valuable type-strain genomes for metagenomic binning, comparative biology and taxonomic classification.</title>
        <authorList>
            <person name="Goeker M."/>
        </authorList>
    </citation>
    <scope>NUCLEOTIDE SEQUENCE [LARGE SCALE GENOMIC DNA]</scope>
    <source>
        <strain evidence="2 3">DSM 40141</strain>
    </source>
</reference>
<feature type="region of interest" description="Disordered" evidence="1">
    <location>
        <begin position="40"/>
        <end position="74"/>
    </location>
</feature>
<sequence length="74" mass="7914">MSWATTRCQCGDARFRHGGPRYAGACKVCGCAAFEGPPPLPLPSEPPKEEPLEPHPSCPLQEPGCNGMHPTIGW</sequence>
<dbReference type="AlphaFoldDB" id="A0A7X0HM03"/>
<dbReference type="EMBL" id="JACHEM010000014">
    <property type="protein sequence ID" value="MBB6438608.1"/>
    <property type="molecule type" value="Genomic_DNA"/>
</dbReference>
<dbReference type="Proteomes" id="UP000540423">
    <property type="component" value="Unassembled WGS sequence"/>
</dbReference>
<organism evidence="2 3">
    <name type="scientific">Streptomyces candidus</name>
    <dbReference type="NCBI Taxonomy" id="67283"/>
    <lineage>
        <taxon>Bacteria</taxon>
        <taxon>Bacillati</taxon>
        <taxon>Actinomycetota</taxon>
        <taxon>Actinomycetes</taxon>
        <taxon>Kitasatosporales</taxon>
        <taxon>Streptomycetaceae</taxon>
        <taxon>Streptomyces</taxon>
    </lineage>
</organism>
<proteinExistence type="predicted"/>
<comment type="caution">
    <text evidence="2">The sequence shown here is derived from an EMBL/GenBank/DDBJ whole genome shotgun (WGS) entry which is preliminary data.</text>
</comment>
<accession>A0A7X0HM03</accession>
<gene>
    <name evidence="2" type="ORF">HNQ79_005120</name>
</gene>
<protein>
    <submittedName>
        <fullName evidence="2">Uncharacterized protein</fullName>
    </submittedName>
</protein>
<evidence type="ECO:0000313" key="2">
    <source>
        <dbReference type="EMBL" id="MBB6438608.1"/>
    </source>
</evidence>
<keyword evidence="3" id="KW-1185">Reference proteome</keyword>
<name>A0A7X0HM03_9ACTN</name>